<dbReference type="InterPro" id="IPR018931">
    <property type="entry name" value="DUF2520"/>
</dbReference>
<dbReference type="SUPFAM" id="SSF51735">
    <property type="entry name" value="NAD(P)-binding Rossmann-fold domains"/>
    <property type="match status" value="1"/>
</dbReference>
<accession>A0A1M6M1B8</accession>
<dbReference type="EMBL" id="FQZT01000015">
    <property type="protein sequence ID" value="SHJ77281.1"/>
    <property type="molecule type" value="Genomic_DNA"/>
</dbReference>
<dbReference type="RefSeq" id="WP_072909685.1">
    <property type="nucleotide sequence ID" value="NZ_FQZT01000015.1"/>
</dbReference>
<dbReference type="STRING" id="1122189.SAMN02745165_03141"/>
<feature type="domain" description="DUF2520" evidence="1">
    <location>
        <begin position="137"/>
        <end position="265"/>
    </location>
</feature>
<evidence type="ECO:0000259" key="1">
    <source>
        <dbReference type="Pfam" id="PF10728"/>
    </source>
</evidence>
<protein>
    <submittedName>
        <fullName evidence="2">Predicted oxidoreductase, contains short-chain dehydrogenase (SDR) and DUF2520 domains</fullName>
    </submittedName>
</protein>
<sequence length="289" mass="30097">MKPSFALIGPGKVGCAVGKQLYLAGYPLKTVVGRTLEGAADGCVFMAGNSELATTDLSAAAEANIILLTTKDGQLAEVAKRFCLSTELTSEQTIIHFSGLLPAEILRAGNCPAAVISIHPLLPFADRKIAAEKLKGCPCAIEGDHQAYKLALDLVTSLGGLPFQIATDKKTLYHAAACIASNFTVTLAATACQLLEDCGIDAAQAPQLLQPLLMATLENFAALGAQQGLTGPIVRGDSPTVDAHISALEKQPQLIDLYCTLARKTLSLAAASGRLSAAEEAKIKLIISE</sequence>
<dbReference type="Pfam" id="PF10728">
    <property type="entry name" value="DUF2520"/>
    <property type="match status" value="1"/>
</dbReference>
<dbReference type="SUPFAM" id="SSF48179">
    <property type="entry name" value="6-phosphogluconate dehydrogenase C-terminal domain-like"/>
    <property type="match status" value="1"/>
</dbReference>
<organism evidence="2 3">
    <name type="scientific">Malonomonas rubra DSM 5091</name>
    <dbReference type="NCBI Taxonomy" id="1122189"/>
    <lineage>
        <taxon>Bacteria</taxon>
        <taxon>Pseudomonadati</taxon>
        <taxon>Thermodesulfobacteriota</taxon>
        <taxon>Desulfuromonadia</taxon>
        <taxon>Desulfuromonadales</taxon>
        <taxon>Geopsychrobacteraceae</taxon>
        <taxon>Malonomonas</taxon>
    </lineage>
</organism>
<gene>
    <name evidence="2" type="ORF">SAMN02745165_03141</name>
</gene>
<name>A0A1M6M1B8_MALRU</name>
<dbReference type="InterPro" id="IPR036291">
    <property type="entry name" value="NAD(P)-bd_dom_sf"/>
</dbReference>
<proteinExistence type="predicted"/>
<dbReference type="PANTHER" id="PTHR40459:SF1">
    <property type="entry name" value="CONSERVED HYPOTHETICAL ALANINE AND LEUCINE RICH PROTEIN"/>
    <property type="match status" value="1"/>
</dbReference>
<dbReference type="PANTHER" id="PTHR40459">
    <property type="entry name" value="CONSERVED HYPOTHETICAL ALANINE AND LEUCINE RICH PROTEIN"/>
    <property type="match status" value="1"/>
</dbReference>
<dbReference type="OrthoDB" id="8650434at2"/>
<dbReference type="InterPro" id="IPR008927">
    <property type="entry name" value="6-PGluconate_DH-like_C_sf"/>
</dbReference>
<evidence type="ECO:0000313" key="3">
    <source>
        <dbReference type="Proteomes" id="UP000184171"/>
    </source>
</evidence>
<dbReference type="InterPro" id="IPR037108">
    <property type="entry name" value="TM1727-like_C_sf"/>
</dbReference>
<dbReference type="AlphaFoldDB" id="A0A1M6M1B8"/>
<dbReference type="Gene3D" id="1.10.1040.20">
    <property type="entry name" value="ProC-like, C-terminal domain"/>
    <property type="match status" value="1"/>
</dbReference>
<keyword evidence="3" id="KW-1185">Reference proteome</keyword>
<dbReference type="Proteomes" id="UP000184171">
    <property type="component" value="Unassembled WGS sequence"/>
</dbReference>
<reference evidence="2 3" key="1">
    <citation type="submission" date="2016-11" db="EMBL/GenBank/DDBJ databases">
        <authorList>
            <person name="Jaros S."/>
            <person name="Januszkiewicz K."/>
            <person name="Wedrychowicz H."/>
        </authorList>
    </citation>
    <scope>NUCLEOTIDE SEQUENCE [LARGE SCALE GENOMIC DNA]</scope>
    <source>
        <strain evidence="2 3">DSM 5091</strain>
    </source>
</reference>
<evidence type="ECO:0000313" key="2">
    <source>
        <dbReference type="EMBL" id="SHJ77281.1"/>
    </source>
</evidence>
<dbReference type="Gene3D" id="3.40.50.720">
    <property type="entry name" value="NAD(P)-binding Rossmann-like Domain"/>
    <property type="match status" value="1"/>
</dbReference>